<sequence length="441" mass="48612">MDITFITIHDLTKAGIVLFASDSIELVLGYTASEVEGRSVFDYFHPDELPFAREAHGRGVSLDKAAVIAYCRLLSKDGAWIPCECVFTVVYDVLVAATTVYRHTVKGDVRARLAPFIRRAFSYSSIESERRAQMMNHLTPKFEDDSNIPHEPRAALILNRMSQSLPILYSTHAINDIVGLAPDEITGWNLWDCMDASSLESAQLSLERAKENDSISYLRFAWRDPRSQVGPSTLPTQLRSQLGARESTPTRFDIVEVEAVVSCTSDGLVMVLRRARPISTPEQAALVGTSHGVFASPWGAPVPILPLPVPTENISRQPSPFMVASPSTAETTEYVDQENQPSSDGDSDIFGSIRQMAVLTWAMNPQDQQQSRSNSVSLSSSSPHHEAAFAGYIATSKSRNSATCLTETKISISLAELWRATRRAPNFSPVYSNITRRAKAE</sequence>
<dbReference type="RefSeq" id="XP_056046500.1">
    <property type="nucleotide sequence ID" value="XM_056186784.1"/>
</dbReference>
<protein>
    <recommendedName>
        <fullName evidence="1">PAS domain-containing protein</fullName>
    </recommendedName>
</protein>
<keyword evidence="3" id="KW-1185">Reference proteome</keyword>
<organism evidence="2 3">
    <name type="scientific">Lipomyces tetrasporus</name>
    <dbReference type="NCBI Taxonomy" id="54092"/>
    <lineage>
        <taxon>Eukaryota</taxon>
        <taxon>Fungi</taxon>
        <taxon>Dikarya</taxon>
        <taxon>Ascomycota</taxon>
        <taxon>Saccharomycotina</taxon>
        <taxon>Lipomycetes</taxon>
        <taxon>Lipomycetales</taxon>
        <taxon>Lipomycetaceae</taxon>
        <taxon>Lipomyces</taxon>
    </lineage>
</organism>
<comment type="caution">
    <text evidence="2">The sequence shown here is derived from an EMBL/GenBank/DDBJ whole genome shotgun (WGS) entry which is preliminary data.</text>
</comment>
<dbReference type="Proteomes" id="UP001217417">
    <property type="component" value="Unassembled WGS sequence"/>
</dbReference>
<evidence type="ECO:0000259" key="1">
    <source>
        <dbReference type="PROSITE" id="PS50112"/>
    </source>
</evidence>
<gene>
    <name evidence="2" type="ORF">POJ06DRAFT_246409</name>
</gene>
<name>A0AAD7QX92_9ASCO</name>
<evidence type="ECO:0000313" key="2">
    <source>
        <dbReference type="EMBL" id="KAJ8103050.1"/>
    </source>
</evidence>
<dbReference type="CDD" id="cd00130">
    <property type="entry name" value="PAS"/>
    <property type="match status" value="1"/>
</dbReference>
<dbReference type="PROSITE" id="PS50112">
    <property type="entry name" value="PAS"/>
    <property type="match status" value="1"/>
</dbReference>
<dbReference type="InterPro" id="IPR013655">
    <property type="entry name" value="PAS_fold_3"/>
</dbReference>
<dbReference type="EMBL" id="JARPMG010000002">
    <property type="protein sequence ID" value="KAJ8103050.1"/>
    <property type="molecule type" value="Genomic_DNA"/>
</dbReference>
<dbReference type="Gene3D" id="3.30.450.20">
    <property type="entry name" value="PAS domain"/>
    <property type="match status" value="1"/>
</dbReference>
<feature type="domain" description="PAS" evidence="1">
    <location>
        <begin position="15"/>
        <end position="63"/>
    </location>
</feature>
<dbReference type="AlphaFoldDB" id="A0AAD7QX92"/>
<dbReference type="SUPFAM" id="SSF55785">
    <property type="entry name" value="PYP-like sensor domain (PAS domain)"/>
    <property type="match status" value="1"/>
</dbReference>
<evidence type="ECO:0000313" key="3">
    <source>
        <dbReference type="Proteomes" id="UP001217417"/>
    </source>
</evidence>
<accession>A0AAD7QX92</accession>
<reference evidence="2" key="1">
    <citation type="submission" date="2023-03" db="EMBL/GenBank/DDBJ databases">
        <title>Near-Complete genome sequence of Lipomyces tetrasporous NRRL Y-64009, an oleaginous yeast capable of growing on lignocellulosic hydrolysates.</title>
        <authorList>
            <consortium name="Lawrence Berkeley National Laboratory"/>
            <person name="Jagtap S.S."/>
            <person name="Liu J.-J."/>
            <person name="Walukiewicz H.E."/>
            <person name="Pangilinan J."/>
            <person name="Lipzen A."/>
            <person name="Ahrendt S."/>
            <person name="Koriabine M."/>
            <person name="Cobaugh K."/>
            <person name="Salamov A."/>
            <person name="Yoshinaga Y."/>
            <person name="Ng V."/>
            <person name="Daum C."/>
            <person name="Grigoriev I.V."/>
            <person name="Slininger P.J."/>
            <person name="Dien B.S."/>
            <person name="Jin Y.-S."/>
            <person name="Rao C.V."/>
        </authorList>
    </citation>
    <scope>NUCLEOTIDE SEQUENCE</scope>
    <source>
        <strain evidence="2">NRRL Y-64009</strain>
    </source>
</reference>
<proteinExistence type="predicted"/>
<dbReference type="InterPro" id="IPR035965">
    <property type="entry name" value="PAS-like_dom_sf"/>
</dbReference>
<dbReference type="Pfam" id="PF08447">
    <property type="entry name" value="PAS_3"/>
    <property type="match status" value="1"/>
</dbReference>
<dbReference type="SMART" id="SM00091">
    <property type="entry name" value="PAS"/>
    <property type="match status" value="2"/>
</dbReference>
<dbReference type="NCBIfam" id="TIGR00229">
    <property type="entry name" value="sensory_box"/>
    <property type="match status" value="1"/>
</dbReference>
<dbReference type="GeneID" id="80881950"/>
<dbReference type="InterPro" id="IPR000014">
    <property type="entry name" value="PAS"/>
</dbReference>